<keyword evidence="5" id="KW-0479">Metal-binding</keyword>
<dbReference type="GO" id="GO:0004518">
    <property type="term" value="F:nuclease activity"/>
    <property type="evidence" value="ECO:0007669"/>
    <property type="project" value="UniProtKB-KW"/>
</dbReference>
<dbReference type="InterPro" id="IPR027806">
    <property type="entry name" value="HARBI1_dom"/>
</dbReference>
<evidence type="ECO:0000256" key="4">
    <source>
        <dbReference type="ARBA" id="ARBA00022722"/>
    </source>
</evidence>
<keyword evidence="6" id="KW-0378">Hydrolase</keyword>
<proteinExistence type="inferred from homology"/>
<evidence type="ECO:0000256" key="6">
    <source>
        <dbReference type="ARBA" id="ARBA00022801"/>
    </source>
</evidence>
<comment type="cofactor">
    <cofactor evidence="1">
        <name>a divalent metal cation</name>
        <dbReference type="ChEBI" id="CHEBI:60240"/>
    </cofactor>
</comment>
<dbReference type="EMBL" id="JARQZJ010000077">
    <property type="protein sequence ID" value="KAK9882527.1"/>
    <property type="molecule type" value="Genomic_DNA"/>
</dbReference>
<evidence type="ECO:0000256" key="5">
    <source>
        <dbReference type="ARBA" id="ARBA00022723"/>
    </source>
</evidence>
<keyword evidence="4" id="KW-0540">Nuclease</keyword>
<evidence type="ECO:0000256" key="7">
    <source>
        <dbReference type="ARBA" id="ARBA00023242"/>
    </source>
</evidence>
<comment type="similarity">
    <text evidence="3">Belongs to the HARBI1 family.</text>
</comment>
<organism evidence="9 10">
    <name type="scientific">Henosepilachna vigintioctopunctata</name>
    <dbReference type="NCBI Taxonomy" id="420089"/>
    <lineage>
        <taxon>Eukaryota</taxon>
        <taxon>Metazoa</taxon>
        <taxon>Ecdysozoa</taxon>
        <taxon>Arthropoda</taxon>
        <taxon>Hexapoda</taxon>
        <taxon>Insecta</taxon>
        <taxon>Pterygota</taxon>
        <taxon>Neoptera</taxon>
        <taxon>Endopterygota</taxon>
        <taxon>Coleoptera</taxon>
        <taxon>Polyphaga</taxon>
        <taxon>Cucujiformia</taxon>
        <taxon>Coccinelloidea</taxon>
        <taxon>Coccinellidae</taxon>
        <taxon>Epilachninae</taxon>
        <taxon>Epilachnini</taxon>
        <taxon>Henosepilachna</taxon>
    </lineage>
</organism>
<dbReference type="Proteomes" id="UP001431783">
    <property type="component" value="Unassembled WGS sequence"/>
</dbReference>
<dbReference type="PANTHER" id="PTHR22930:SF269">
    <property type="entry name" value="NUCLEASE HARBI1-LIKE PROTEIN"/>
    <property type="match status" value="1"/>
</dbReference>
<gene>
    <name evidence="9" type="ORF">WA026_021874</name>
</gene>
<evidence type="ECO:0000256" key="3">
    <source>
        <dbReference type="ARBA" id="ARBA00006958"/>
    </source>
</evidence>
<keyword evidence="7" id="KW-0539">Nucleus</keyword>
<dbReference type="GO" id="GO:0016787">
    <property type="term" value="F:hydrolase activity"/>
    <property type="evidence" value="ECO:0007669"/>
    <property type="project" value="UniProtKB-KW"/>
</dbReference>
<name>A0AAW1URC7_9CUCU</name>
<keyword evidence="10" id="KW-1185">Reference proteome</keyword>
<reference evidence="9 10" key="1">
    <citation type="submission" date="2023-03" db="EMBL/GenBank/DDBJ databases">
        <title>Genome insight into feeding habits of ladybird beetles.</title>
        <authorList>
            <person name="Li H.-S."/>
            <person name="Huang Y.-H."/>
            <person name="Pang H."/>
        </authorList>
    </citation>
    <scope>NUCLEOTIDE SEQUENCE [LARGE SCALE GENOMIC DNA]</scope>
    <source>
        <strain evidence="9">SYSU_2023b</strain>
        <tissue evidence="9">Whole body</tissue>
    </source>
</reference>
<evidence type="ECO:0000313" key="10">
    <source>
        <dbReference type="Proteomes" id="UP001431783"/>
    </source>
</evidence>
<comment type="subcellular location">
    <subcellularLocation>
        <location evidence="2">Nucleus</location>
    </subcellularLocation>
</comment>
<dbReference type="InterPro" id="IPR045249">
    <property type="entry name" value="HARBI1-like"/>
</dbReference>
<evidence type="ECO:0000259" key="8">
    <source>
        <dbReference type="Pfam" id="PF13359"/>
    </source>
</evidence>
<protein>
    <recommendedName>
        <fullName evidence="8">DDE Tnp4 domain-containing protein</fullName>
    </recommendedName>
</protein>
<dbReference type="AlphaFoldDB" id="A0AAW1URC7"/>
<dbReference type="GO" id="GO:0005634">
    <property type="term" value="C:nucleus"/>
    <property type="evidence" value="ECO:0007669"/>
    <property type="project" value="UniProtKB-SubCell"/>
</dbReference>
<dbReference type="Pfam" id="PF13359">
    <property type="entry name" value="DDE_Tnp_4"/>
    <property type="match status" value="1"/>
</dbReference>
<dbReference type="PANTHER" id="PTHR22930">
    <property type="match status" value="1"/>
</dbReference>
<evidence type="ECO:0000256" key="1">
    <source>
        <dbReference type="ARBA" id="ARBA00001968"/>
    </source>
</evidence>
<dbReference type="GO" id="GO:0046872">
    <property type="term" value="F:metal ion binding"/>
    <property type="evidence" value="ECO:0007669"/>
    <property type="project" value="UniProtKB-KW"/>
</dbReference>
<accession>A0AAW1URC7</accession>
<comment type="caution">
    <text evidence="9">The sequence shown here is derived from an EMBL/GenBank/DDBJ whole genome shotgun (WGS) entry which is preliminary data.</text>
</comment>
<feature type="domain" description="DDE Tnp4" evidence="8">
    <location>
        <begin position="60"/>
        <end position="224"/>
    </location>
</feature>
<sequence>MYSMRVHESTISKFLPIVCKSIIEKLRPIYLKTPNTKEQWKATADKFNELWNFPNCLGALDGRHITFRAPISDGSFYYNYKGSNSIVLLALVNANYMFTYVNIGVNGRISDGGVFSRSNLCNGMKSNLLNFPETVELPGTTEKVPYVIVGDDAFPLLTNLMKPYPERDLTHDCRIFNYRLSRARRIVENAFGILANRFRVLLNPINLNVEKVELITLTCIIIHNFLATENVRYTDINEPLEQLARLSRQGGNRSSPAARNVRDTYKQYFNSPQGIVDWQENSIRMFNH</sequence>
<evidence type="ECO:0000256" key="2">
    <source>
        <dbReference type="ARBA" id="ARBA00004123"/>
    </source>
</evidence>
<evidence type="ECO:0000313" key="9">
    <source>
        <dbReference type="EMBL" id="KAK9882527.1"/>
    </source>
</evidence>